<sequence>MDRYHSRLTQDDLNELIIRYKIPRDLHPQLPSKEFVMFDLPDNAIGVYHRIFDLSGVRIHFSSFLLALIKHYTVHFSQLGPLGLNKVVTFEKSGFFLIDQRDIPDYMSWRHPDSAINDLKPTAGSFNMEDVRQLSTHVVKLRDVPEGVLVLSGLIMGIHDFLCLPECPGVEVQEEPHHDIRSTLQRLPFYCTSPAVAYSVVLDPTLKDLAASNPSAKVVAKAEGFQKRKASTSGATSSYVAKSIGNQGGGSAAPAAEDISGDVIHRDFFPFSLGPYYATYPEGGGVGNYCSGPVSNTEEMFQIKASSSDQLTAKMSVLYCLMISHGGELLAWYYGSPPFPLPPTSLDYDQAILGHRKTMIRIRDDILEEDMPPRKRFVLTSPLPGCDVAESSAAAARAPRDDVGYVRALHASEHRMMTSIEEVNLRFSYQAQVRKQESNYLYTQLHDAQNDRRDIRLKIDVVRGQRTAYKTELQEVRQAYLSFEAQNRELLARLETLETHMSRMEWQRQSAEDLAVTQMMRIHALEARARIDTVEDASSSC</sequence>
<feature type="coiled-coil region" evidence="1">
    <location>
        <begin position="473"/>
        <end position="514"/>
    </location>
</feature>
<organism evidence="2">
    <name type="scientific">Tanacetum cinerariifolium</name>
    <name type="common">Dalmatian daisy</name>
    <name type="synonym">Chrysanthemum cinerariifolium</name>
    <dbReference type="NCBI Taxonomy" id="118510"/>
    <lineage>
        <taxon>Eukaryota</taxon>
        <taxon>Viridiplantae</taxon>
        <taxon>Streptophyta</taxon>
        <taxon>Embryophyta</taxon>
        <taxon>Tracheophyta</taxon>
        <taxon>Spermatophyta</taxon>
        <taxon>Magnoliopsida</taxon>
        <taxon>eudicotyledons</taxon>
        <taxon>Gunneridae</taxon>
        <taxon>Pentapetalae</taxon>
        <taxon>asterids</taxon>
        <taxon>campanulids</taxon>
        <taxon>Asterales</taxon>
        <taxon>Asteraceae</taxon>
        <taxon>Asteroideae</taxon>
        <taxon>Anthemideae</taxon>
        <taxon>Anthemidinae</taxon>
        <taxon>Tanacetum</taxon>
    </lineage>
</organism>
<name>A0A6L2L3V3_TANCI</name>
<reference evidence="2" key="1">
    <citation type="journal article" date="2019" name="Sci. Rep.">
        <title>Draft genome of Tanacetum cinerariifolium, the natural source of mosquito coil.</title>
        <authorList>
            <person name="Yamashiro T."/>
            <person name="Shiraishi A."/>
            <person name="Satake H."/>
            <person name="Nakayama K."/>
        </authorList>
    </citation>
    <scope>NUCLEOTIDE SEQUENCE</scope>
</reference>
<dbReference type="EMBL" id="BKCJ010003684">
    <property type="protein sequence ID" value="GEU56573.1"/>
    <property type="molecule type" value="Genomic_DNA"/>
</dbReference>
<gene>
    <name evidence="2" type="ORF">Tci_028551</name>
</gene>
<evidence type="ECO:0008006" key="3">
    <source>
        <dbReference type="Google" id="ProtNLM"/>
    </source>
</evidence>
<accession>A0A6L2L3V3</accession>
<protein>
    <recommendedName>
        <fullName evidence="3">Transposase (Putative), gypsy type</fullName>
    </recommendedName>
</protein>
<keyword evidence="1" id="KW-0175">Coiled coil</keyword>
<comment type="caution">
    <text evidence="2">The sequence shown here is derived from an EMBL/GenBank/DDBJ whole genome shotgun (WGS) entry which is preliminary data.</text>
</comment>
<evidence type="ECO:0000256" key="1">
    <source>
        <dbReference type="SAM" id="Coils"/>
    </source>
</evidence>
<dbReference type="AlphaFoldDB" id="A0A6L2L3V3"/>
<evidence type="ECO:0000313" key="2">
    <source>
        <dbReference type="EMBL" id="GEU56573.1"/>
    </source>
</evidence>
<proteinExistence type="predicted"/>